<accession>A0A6B0YT52</accession>
<dbReference type="GO" id="GO:0006310">
    <property type="term" value="P:DNA recombination"/>
    <property type="evidence" value="ECO:0007669"/>
    <property type="project" value="UniProtKB-KW"/>
</dbReference>
<dbReference type="SUPFAM" id="SSF56349">
    <property type="entry name" value="DNA breaking-rejoining enzymes"/>
    <property type="match status" value="1"/>
</dbReference>
<dbReference type="GO" id="GO:0003677">
    <property type="term" value="F:DNA binding"/>
    <property type="evidence" value="ECO:0007669"/>
    <property type="project" value="UniProtKB-KW"/>
</dbReference>
<keyword evidence="1" id="KW-0238">DNA-binding</keyword>
<dbReference type="EMBL" id="VXRG01000086">
    <property type="protein sequence ID" value="MXY93787.1"/>
    <property type="molecule type" value="Genomic_DNA"/>
</dbReference>
<dbReference type="InterPro" id="IPR002104">
    <property type="entry name" value="Integrase_catalytic"/>
</dbReference>
<name>A0A6B0YT52_9CHLR</name>
<feature type="domain" description="Tyr recombinase" evidence="3">
    <location>
        <begin position="59"/>
        <end position="249"/>
    </location>
</feature>
<sequence>MAAYLAERAETVKPATVRLAAAAVGNRHRQNSLPNPAAAEGVKVVLAGLARQGQAGAQRQAKGISRENLAAIRATACRPRRGRGGKLESRRQARARGEVDIALCCTMFDGMLRRSEAEALTWADISGEADGSGRLIVRRSKTDAEGEGKVLWISPETMAALDAIRGNGGAGPVFGLSGQQISRRIAAVCEAAGLGKGYSGHSLRVGAAQALAGANISLAGIMENGRWQSSRMPARYTRNAAAAQSAMARLYGQNDL</sequence>
<gene>
    <name evidence="4" type="ORF">F4Y42_10100</name>
</gene>
<dbReference type="GO" id="GO:0015074">
    <property type="term" value="P:DNA integration"/>
    <property type="evidence" value="ECO:0007669"/>
    <property type="project" value="InterPro"/>
</dbReference>
<reference evidence="4" key="1">
    <citation type="submission" date="2019-09" db="EMBL/GenBank/DDBJ databases">
        <title>Characterisation of the sponge microbiome using genome-centric metagenomics.</title>
        <authorList>
            <person name="Engelberts J.P."/>
            <person name="Robbins S.J."/>
            <person name="De Goeij J.M."/>
            <person name="Aranda M."/>
            <person name="Bell S.C."/>
            <person name="Webster N.S."/>
        </authorList>
    </citation>
    <scope>NUCLEOTIDE SEQUENCE</scope>
    <source>
        <strain evidence="4">SB0664_bin_27</strain>
    </source>
</reference>
<dbReference type="AlphaFoldDB" id="A0A6B0YT52"/>
<dbReference type="InterPro" id="IPR011010">
    <property type="entry name" value="DNA_brk_join_enz"/>
</dbReference>
<comment type="caution">
    <text evidence="4">The sequence shown here is derived from an EMBL/GenBank/DDBJ whole genome shotgun (WGS) entry which is preliminary data.</text>
</comment>
<dbReference type="InterPro" id="IPR010998">
    <property type="entry name" value="Integrase_recombinase_N"/>
</dbReference>
<organism evidence="4">
    <name type="scientific">Caldilineaceae bacterium SB0664_bin_27</name>
    <dbReference type="NCBI Taxonomy" id="2605260"/>
    <lineage>
        <taxon>Bacteria</taxon>
        <taxon>Bacillati</taxon>
        <taxon>Chloroflexota</taxon>
        <taxon>Caldilineae</taxon>
        <taxon>Caldilineales</taxon>
        <taxon>Caldilineaceae</taxon>
    </lineage>
</organism>
<evidence type="ECO:0000313" key="4">
    <source>
        <dbReference type="EMBL" id="MXY93787.1"/>
    </source>
</evidence>
<proteinExistence type="predicted"/>
<protein>
    <submittedName>
        <fullName evidence="4">Tyrosine-type recombinase/integrase</fullName>
    </submittedName>
</protein>
<dbReference type="Gene3D" id="1.10.150.130">
    <property type="match status" value="1"/>
</dbReference>
<dbReference type="PROSITE" id="PS51898">
    <property type="entry name" value="TYR_RECOMBINASE"/>
    <property type="match status" value="1"/>
</dbReference>
<evidence type="ECO:0000256" key="2">
    <source>
        <dbReference type="ARBA" id="ARBA00023172"/>
    </source>
</evidence>
<dbReference type="PANTHER" id="PTHR34605">
    <property type="entry name" value="PHAGE_INTEGRASE DOMAIN-CONTAINING PROTEIN"/>
    <property type="match status" value="1"/>
</dbReference>
<dbReference type="PANTHER" id="PTHR34605:SF4">
    <property type="entry name" value="DNA ADENINE METHYLTRANSFERASE"/>
    <property type="match status" value="1"/>
</dbReference>
<dbReference type="SUPFAM" id="SSF47823">
    <property type="entry name" value="lambda integrase-like, N-terminal domain"/>
    <property type="match status" value="1"/>
</dbReference>
<dbReference type="Pfam" id="PF00589">
    <property type="entry name" value="Phage_integrase"/>
    <property type="match status" value="1"/>
</dbReference>
<evidence type="ECO:0000259" key="3">
    <source>
        <dbReference type="PROSITE" id="PS51898"/>
    </source>
</evidence>
<evidence type="ECO:0000256" key="1">
    <source>
        <dbReference type="ARBA" id="ARBA00023125"/>
    </source>
</evidence>
<dbReference type="InterPro" id="IPR052925">
    <property type="entry name" value="Phage_Integrase-like_Recomb"/>
</dbReference>
<dbReference type="InterPro" id="IPR013762">
    <property type="entry name" value="Integrase-like_cat_sf"/>
</dbReference>
<keyword evidence="2" id="KW-0233">DNA recombination</keyword>
<dbReference type="Gene3D" id="1.10.443.10">
    <property type="entry name" value="Intergrase catalytic core"/>
    <property type="match status" value="1"/>
</dbReference>